<dbReference type="InterPro" id="IPR011009">
    <property type="entry name" value="Kinase-like_dom_sf"/>
</dbReference>
<comment type="caution">
    <text evidence="3">The sequence shown here is derived from an EMBL/GenBank/DDBJ whole genome shotgun (WGS) entry which is preliminary data.</text>
</comment>
<dbReference type="Gene3D" id="1.10.510.10">
    <property type="entry name" value="Transferase(Phosphotransferase) domain 1"/>
    <property type="match status" value="1"/>
</dbReference>
<dbReference type="SUPFAM" id="SSF56112">
    <property type="entry name" value="Protein kinase-like (PK-like)"/>
    <property type="match status" value="1"/>
</dbReference>
<evidence type="ECO:0000259" key="2">
    <source>
        <dbReference type="PROSITE" id="PS50011"/>
    </source>
</evidence>
<keyword evidence="3" id="KW-0808">Transferase</keyword>
<evidence type="ECO:0000313" key="4">
    <source>
        <dbReference type="Proteomes" id="UP000245469"/>
    </source>
</evidence>
<proteinExistence type="predicted"/>
<dbReference type="EMBL" id="QGDQ01000024">
    <property type="protein sequence ID" value="PWJ49851.1"/>
    <property type="molecule type" value="Genomic_DNA"/>
</dbReference>
<dbReference type="Proteomes" id="UP000245469">
    <property type="component" value="Unassembled WGS sequence"/>
</dbReference>
<reference evidence="3 4" key="1">
    <citation type="submission" date="2018-03" db="EMBL/GenBank/DDBJ databases">
        <title>Genomic Encyclopedia of Archaeal and Bacterial Type Strains, Phase II (KMG-II): from individual species to whole genera.</title>
        <authorList>
            <person name="Goeker M."/>
        </authorList>
    </citation>
    <scope>NUCLEOTIDE SEQUENCE [LARGE SCALE GENOMIC DNA]</scope>
    <source>
        <strain evidence="3 4">DSM 44889</strain>
    </source>
</reference>
<dbReference type="AlphaFoldDB" id="A0A315ZW39"/>
<feature type="domain" description="Protein kinase" evidence="2">
    <location>
        <begin position="1"/>
        <end position="382"/>
    </location>
</feature>
<dbReference type="InterPro" id="IPR000719">
    <property type="entry name" value="Prot_kinase_dom"/>
</dbReference>
<keyword evidence="4" id="KW-1185">Reference proteome</keyword>
<dbReference type="GO" id="GO:0005524">
    <property type="term" value="F:ATP binding"/>
    <property type="evidence" value="ECO:0007669"/>
    <property type="project" value="InterPro"/>
</dbReference>
<dbReference type="GO" id="GO:0004672">
    <property type="term" value="F:protein kinase activity"/>
    <property type="evidence" value="ECO:0007669"/>
    <property type="project" value="InterPro"/>
</dbReference>
<dbReference type="InterPro" id="IPR001245">
    <property type="entry name" value="Ser-Thr/Tyr_kinase_cat_dom"/>
</dbReference>
<dbReference type="PROSITE" id="PS50011">
    <property type="entry name" value="PROTEIN_KINASE_DOM"/>
    <property type="match status" value="1"/>
</dbReference>
<feature type="region of interest" description="Disordered" evidence="1">
    <location>
        <begin position="161"/>
        <end position="184"/>
    </location>
</feature>
<dbReference type="Pfam" id="PF07714">
    <property type="entry name" value="PK_Tyr_Ser-Thr"/>
    <property type="match status" value="1"/>
</dbReference>
<sequence>MPSAPQVPGLLVGGPVASPVPGRPAAWWAVDEDGQDVVVQRVRPAGGTGPLAGLDEATLRRSLPHPHVVPLLRVARGREGAVQVLGPVTGICLADLLAERGRLEPGEVTTLVAGVGSALAALHERGLVHGEVCAAGVLVGDGGLPVLLGWGAARAAATTGLRRRDLRSGSSRPRPRPSAPRTTDDVRALALLGLQALGRSSSDLAGLLSAAAEAAADADSGSASPTAEELARACWQAVPPAPLGAGCAHPADGSRSTVQAADSAVTQRIRRTAAVAAATSPEPAAGSRRLRSRVARHPLRWAGGLLAVALLTGGGAALGAARAPDPRLTGDDPAAAVEVLAELRLQAVTQHDTALLAAVDVTDSPAARADADLLASLEASSVEGATSQVLSAQVREHHGDEAWVQVVTEVSAHRVVTGDHVEEVPATGPVTSRLLLRRDGGRWKVAETA</sequence>
<organism evidence="3 4">
    <name type="scientific">Quadrisphaera granulorum</name>
    <dbReference type="NCBI Taxonomy" id="317664"/>
    <lineage>
        <taxon>Bacteria</taxon>
        <taxon>Bacillati</taxon>
        <taxon>Actinomycetota</taxon>
        <taxon>Actinomycetes</taxon>
        <taxon>Kineosporiales</taxon>
        <taxon>Kineosporiaceae</taxon>
        <taxon>Quadrisphaera</taxon>
    </lineage>
</organism>
<protein>
    <submittedName>
        <fullName evidence="3">Protein tyrosine kinase</fullName>
    </submittedName>
</protein>
<evidence type="ECO:0000313" key="3">
    <source>
        <dbReference type="EMBL" id="PWJ49851.1"/>
    </source>
</evidence>
<evidence type="ECO:0000256" key="1">
    <source>
        <dbReference type="SAM" id="MobiDB-lite"/>
    </source>
</evidence>
<name>A0A315ZW39_9ACTN</name>
<gene>
    <name evidence="3" type="ORF">BXY45_12417</name>
</gene>
<accession>A0A315ZW39</accession>
<keyword evidence="3" id="KW-0418">Kinase</keyword>